<comment type="similarity">
    <text evidence="9">Belongs to the acetylglutamate kinase family. ArgB subfamily.</text>
</comment>
<dbReference type="InterPro" id="IPR037528">
    <property type="entry name" value="ArgB"/>
</dbReference>
<keyword evidence="2 9" id="KW-0055">Arginine biosynthesis</keyword>
<dbReference type="InterPro" id="IPR036393">
    <property type="entry name" value="AceGlu_kinase-like_sf"/>
</dbReference>
<dbReference type="PRINTS" id="PR00474">
    <property type="entry name" value="GLU5KINASE"/>
</dbReference>
<dbReference type="HAMAP" id="MF_00082">
    <property type="entry name" value="ArgB"/>
    <property type="match status" value="1"/>
</dbReference>
<accession>A0ABQ0GVQ0</accession>
<evidence type="ECO:0000259" key="10">
    <source>
        <dbReference type="Pfam" id="PF00696"/>
    </source>
</evidence>
<reference evidence="11 12" key="1">
    <citation type="submission" date="2024-10" db="EMBL/GenBank/DDBJ databases">
        <title>Isolation, draft genome sequencing and identification of Phyllobacterium sp. NSA23, isolated from leaf soil.</title>
        <authorList>
            <person name="Akita H."/>
        </authorList>
    </citation>
    <scope>NUCLEOTIDE SEQUENCE [LARGE SCALE GENOMIC DNA]</scope>
    <source>
        <strain evidence="11 12">NSA23</strain>
    </source>
</reference>
<evidence type="ECO:0000313" key="11">
    <source>
        <dbReference type="EMBL" id="GAB1580751.1"/>
    </source>
</evidence>
<dbReference type="CDD" id="cd04250">
    <property type="entry name" value="AAK_NAGK-C"/>
    <property type="match status" value="1"/>
</dbReference>
<feature type="binding site" evidence="9">
    <location>
        <position position="239"/>
    </location>
    <ligand>
        <name>substrate</name>
    </ligand>
</feature>
<evidence type="ECO:0000256" key="5">
    <source>
        <dbReference type="ARBA" id="ARBA00022741"/>
    </source>
</evidence>
<comment type="pathway">
    <text evidence="1 9">Amino-acid biosynthesis; L-arginine biosynthesis; N(2)-acetyl-L-ornithine from L-glutamate: step 2/4.</text>
</comment>
<feature type="site" description="Transition state stabilizer" evidence="9">
    <location>
        <position position="77"/>
    </location>
</feature>
<keyword evidence="12" id="KW-1185">Reference proteome</keyword>
<dbReference type="EC" id="2.7.2.8" evidence="9"/>
<evidence type="ECO:0000313" key="12">
    <source>
        <dbReference type="Proteomes" id="UP001628091"/>
    </source>
</evidence>
<evidence type="ECO:0000256" key="6">
    <source>
        <dbReference type="ARBA" id="ARBA00022777"/>
    </source>
</evidence>
<keyword evidence="4 9" id="KW-0808">Transferase</keyword>
<comment type="caution">
    <text evidence="11">The sequence shown here is derived from an EMBL/GenBank/DDBJ whole genome shotgun (WGS) entry which is preliminary data.</text>
</comment>
<comment type="catalytic activity">
    <reaction evidence="8 9">
        <text>N-acetyl-L-glutamate + ATP = N-acetyl-L-glutamyl 5-phosphate + ADP</text>
        <dbReference type="Rhea" id="RHEA:14629"/>
        <dbReference type="ChEBI" id="CHEBI:30616"/>
        <dbReference type="ChEBI" id="CHEBI:44337"/>
        <dbReference type="ChEBI" id="CHEBI:57936"/>
        <dbReference type="ChEBI" id="CHEBI:456216"/>
        <dbReference type="EC" id="2.7.2.8"/>
    </reaction>
</comment>
<feature type="site" description="Transition state stabilizer" evidence="9">
    <location>
        <position position="299"/>
    </location>
</feature>
<dbReference type="Proteomes" id="UP001628091">
    <property type="component" value="Unassembled WGS sequence"/>
</dbReference>
<feature type="binding site" evidence="9">
    <location>
        <begin position="112"/>
        <end position="113"/>
    </location>
    <ligand>
        <name>substrate</name>
    </ligand>
</feature>
<evidence type="ECO:0000256" key="2">
    <source>
        <dbReference type="ARBA" id="ARBA00022571"/>
    </source>
</evidence>
<keyword evidence="5 9" id="KW-0547">Nucleotide-binding</keyword>
<keyword evidence="6 9" id="KW-0418">Kinase</keyword>
<dbReference type="InterPro" id="IPR004662">
    <property type="entry name" value="AcgluKinase_fam"/>
</dbReference>
<evidence type="ECO:0000256" key="4">
    <source>
        <dbReference type="ARBA" id="ARBA00022679"/>
    </source>
</evidence>
<evidence type="ECO:0000256" key="7">
    <source>
        <dbReference type="ARBA" id="ARBA00022840"/>
    </source>
</evidence>
<sequence>MMAVDIGNIAIAAPALQSDVFPGGNMRYETAQLLLLFPAEPATPMAHSPENAEIQAQLLSAALPYMQRYENKTVVVKYGGHAMGNPELGKAFARDIALLKQSGINPIVVHGGGPQIAAMLAKLGIESRFEGGLRVTDEKTVEVVEMVLAGSINKEIVALINAEGEWAIGLCGKDGNMVFAEKAKKTVVDPDSNIEKVLDLGFVGEPVEVDRTLLDLLARSEMIPVIAPVAPGRDGHTYNINADTFAGAIAGALAASRLLFLTDVPGVLDKDKNLIKELSVADAQALIKDGTISGGMIPKVETCIDAIKRGVEGVVILNGKTPHSVLLELFTEHGAGTLIVP</sequence>
<name>A0ABQ0GVQ0_9HYPH</name>
<keyword evidence="9" id="KW-0963">Cytoplasm</keyword>
<proteinExistence type="inferred from homology"/>
<dbReference type="NCBIfam" id="TIGR00761">
    <property type="entry name" value="argB"/>
    <property type="match status" value="1"/>
</dbReference>
<dbReference type="PANTHER" id="PTHR23342">
    <property type="entry name" value="N-ACETYLGLUTAMATE SYNTHASE"/>
    <property type="match status" value="1"/>
</dbReference>
<dbReference type="InterPro" id="IPR001057">
    <property type="entry name" value="Glu/AcGlu_kinase"/>
</dbReference>
<comment type="subcellular location">
    <subcellularLocation>
        <location evidence="9">Cytoplasm</location>
    </subcellularLocation>
</comment>
<feature type="binding site" evidence="9">
    <location>
        <position position="134"/>
    </location>
    <ligand>
        <name>substrate</name>
    </ligand>
</feature>
<keyword evidence="3 9" id="KW-0028">Amino-acid biosynthesis</keyword>
<protein>
    <recommendedName>
        <fullName evidence="9">Acetylglutamate kinase</fullName>
        <ecNumber evidence="9">2.7.2.8</ecNumber>
    </recommendedName>
    <alternativeName>
        <fullName evidence="9">N-acetyl-L-glutamate 5-phosphotransferase</fullName>
    </alternativeName>
    <alternativeName>
        <fullName evidence="9">NAG kinase</fullName>
        <shortName evidence="9">NAGK</shortName>
    </alternativeName>
</protein>
<dbReference type="GO" id="GO:0016301">
    <property type="term" value="F:kinase activity"/>
    <property type="evidence" value="ECO:0007669"/>
    <property type="project" value="UniProtKB-KW"/>
</dbReference>
<evidence type="ECO:0000256" key="8">
    <source>
        <dbReference type="ARBA" id="ARBA00048141"/>
    </source>
</evidence>
<evidence type="ECO:0000256" key="1">
    <source>
        <dbReference type="ARBA" id="ARBA00004828"/>
    </source>
</evidence>
<keyword evidence="7 9" id="KW-0067">ATP-binding</keyword>
<dbReference type="Gene3D" id="3.40.1160.10">
    <property type="entry name" value="Acetylglutamate kinase-like"/>
    <property type="match status" value="1"/>
</dbReference>
<dbReference type="InterPro" id="IPR001048">
    <property type="entry name" value="Asp/Glu/Uridylate_kinase"/>
</dbReference>
<organism evidence="11 12">
    <name type="scientific">Phyllobacterium phragmitis</name>
    <dbReference type="NCBI Taxonomy" id="2670329"/>
    <lineage>
        <taxon>Bacteria</taxon>
        <taxon>Pseudomonadati</taxon>
        <taxon>Pseudomonadota</taxon>
        <taxon>Alphaproteobacteria</taxon>
        <taxon>Hyphomicrobiales</taxon>
        <taxon>Phyllobacteriaceae</taxon>
        <taxon>Phyllobacterium</taxon>
    </lineage>
</organism>
<evidence type="ECO:0000256" key="9">
    <source>
        <dbReference type="HAMAP-Rule" id="MF_00082"/>
    </source>
</evidence>
<feature type="domain" description="Aspartate/glutamate/uridylate kinase" evidence="10">
    <location>
        <begin position="72"/>
        <end position="318"/>
    </location>
</feature>
<evidence type="ECO:0000256" key="3">
    <source>
        <dbReference type="ARBA" id="ARBA00022605"/>
    </source>
</evidence>
<comment type="function">
    <text evidence="9">Catalyzes the ATP-dependent phosphorylation of N-acetyl-L-glutamate.</text>
</comment>
<gene>
    <name evidence="9 11" type="primary">argB</name>
    <name evidence="11" type="ORF">PPNSA23_06940</name>
</gene>
<dbReference type="Pfam" id="PF00696">
    <property type="entry name" value="AA_kinase"/>
    <property type="match status" value="1"/>
</dbReference>
<dbReference type="InterPro" id="IPR041727">
    <property type="entry name" value="NAGK-C"/>
</dbReference>
<dbReference type="EMBL" id="BAAFZP010000001">
    <property type="protein sequence ID" value="GAB1580751.1"/>
    <property type="molecule type" value="Genomic_DNA"/>
</dbReference>
<dbReference type="SUPFAM" id="SSF53633">
    <property type="entry name" value="Carbamate kinase-like"/>
    <property type="match status" value="1"/>
</dbReference>
<dbReference type="PIRSF" id="PIRSF000728">
    <property type="entry name" value="NAGK"/>
    <property type="match status" value="1"/>
</dbReference>
<dbReference type="PANTHER" id="PTHR23342:SF0">
    <property type="entry name" value="N-ACETYLGLUTAMATE SYNTHASE, MITOCHONDRIAL"/>
    <property type="match status" value="1"/>
</dbReference>